<accession>A0ABW5WKS6</accession>
<feature type="domain" description="DUF4328" evidence="2">
    <location>
        <begin position="111"/>
        <end position="270"/>
    </location>
</feature>
<keyword evidence="4" id="KW-1185">Reference proteome</keyword>
<dbReference type="Pfam" id="PF14219">
    <property type="entry name" value="DUF4328"/>
    <property type="match status" value="1"/>
</dbReference>
<dbReference type="EMBL" id="JBHUOF010000049">
    <property type="protein sequence ID" value="MFD2803051.1"/>
    <property type="molecule type" value="Genomic_DNA"/>
</dbReference>
<protein>
    <submittedName>
        <fullName evidence="3">DUF4328 domain-containing protein</fullName>
    </submittedName>
</protein>
<feature type="transmembrane region" description="Helical" evidence="1">
    <location>
        <begin position="125"/>
        <end position="150"/>
    </location>
</feature>
<evidence type="ECO:0000256" key="1">
    <source>
        <dbReference type="SAM" id="Phobius"/>
    </source>
</evidence>
<feature type="transmembrane region" description="Helical" evidence="1">
    <location>
        <begin position="84"/>
        <end position="105"/>
    </location>
</feature>
<evidence type="ECO:0000313" key="4">
    <source>
        <dbReference type="Proteomes" id="UP001597478"/>
    </source>
</evidence>
<proteinExistence type="predicted"/>
<dbReference type="Proteomes" id="UP001597478">
    <property type="component" value="Unassembled WGS sequence"/>
</dbReference>
<dbReference type="RefSeq" id="WP_377395137.1">
    <property type="nucleotide sequence ID" value="NZ_JBHSAN010000054.1"/>
</dbReference>
<organism evidence="3 4">
    <name type="scientific">Prauserella oleivorans</name>
    <dbReference type="NCBI Taxonomy" id="1478153"/>
    <lineage>
        <taxon>Bacteria</taxon>
        <taxon>Bacillati</taxon>
        <taxon>Actinomycetota</taxon>
        <taxon>Actinomycetes</taxon>
        <taxon>Pseudonocardiales</taxon>
        <taxon>Pseudonocardiaceae</taxon>
        <taxon>Prauserella</taxon>
    </lineage>
</organism>
<reference evidence="4" key="1">
    <citation type="journal article" date="2019" name="Int. J. Syst. Evol. Microbiol.">
        <title>The Global Catalogue of Microorganisms (GCM) 10K type strain sequencing project: providing services to taxonomists for standard genome sequencing and annotation.</title>
        <authorList>
            <consortium name="The Broad Institute Genomics Platform"/>
            <consortium name="The Broad Institute Genome Sequencing Center for Infectious Disease"/>
            <person name="Wu L."/>
            <person name="Ma J."/>
        </authorList>
    </citation>
    <scope>NUCLEOTIDE SEQUENCE [LARGE SCALE GENOMIC DNA]</scope>
    <source>
        <strain evidence="4">IBRC-M 10906</strain>
    </source>
</reference>
<keyword evidence="1" id="KW-0812">Transmembrane</keyword>
<evidence type="ECO:0000313" key="3">
    <source>
        <dbReference type="EMBL" id="MFD2803051.1"/>
    </source>
</evidence>
<keyword evidence="1" id="KW-0472">Membrane</keyword>
<gene>
    <name evidence="3" type="ORF">ACFS2C_27025</name>
</gene>
<name>A0ABW5WKS6_9PSEU</name>
<feature type="transmembrane region" description="Helical" evidence="1">
    <location>
        <begin position="243"/>
        <end position="265"/>
    </location>
</feature>
<comment type="caution">
    <text evidence="3">The sequence shown here is derived from an EMBL/GenBank/DDBJ whole genome shotgun (WGS) entry which is preliminary data.</text>
</comment>
<keyword evidence="1" id="KW-1133">Transmembrane helix</keyword>
<sequence length="305" mass="33032">MQPGRPGNRPRVRWVATIPPGSAASRPRRRVVHRPYTGPPAYATPPRWGFPNLVWRRPTAVPGTASATPVPQQRLRMIARNTTTLLATLAVLATIAAGAEFWRYALLVRSRDSALSPGVVGASDALVLAFSLMTFVLALFAIACTVWWLFVARSAAADAAGQEPPRPAWEVLVGTLVPGANLLLAGPILAELEHATLRRPADVRPRPSRLVLGWWAAWWGNAVLLTLTVIWRMRDGVQADADGVLLSGLTDLSAAALAVVTLVIVSRITRLLAPLDDRFLRPLRVLKVTGAPEPPRRGRPKTSAR</sequence>
<dbReference type="InterPro" id="IPR025565">
    <property type="entry name" value="DUF4328"/>
</dbReference>
<evidence type="ECO:0000259" key="2">
    <source>
        <dbReference type="Pfam" id="PF14219"/>
    </source>
</evidence>
<feature type="transmembrane region" description="Helical" evidence="1">
    <location>
        <begin position="210"/>
        <end position="231"/>
    </location>
</feature>